<dbReference type="Pfam" id="PF13202">
    <property type="entry name" value="EF-hand_5"/>
    <property type="match status" value="1"/>
</dbReference>
<dbReference type="Proteomes" id="UP001347796">
    <property type="component" value="Unassembled WGS sequence"/>
</dbReference>
<evidence type="ECO:0000256" key="12">
    <source>
        <dbReference type="ARBA" id="ARBA00023136"/>
    </source>
</evidence>
<dbReference type="AlphaFoldDB" id="A0AAN8PHX1"/>
<dbReference type="GO" id="GO:0005758">
    <property type="term" value="C:mitochondrial intermembrane space"/>
    <property type="evidence" value="ECO:0007669"/>
    <property type="project" value="UniProtKB-SubCell"/>
</dbReference>
<dbReference type="PANTHER" id="PTHR12294:SF1">
    <property type="entry name" value="CALCIUM UPTAKE PROTEIN 1, MITOCHONDRIAL"/>
    <property type="match status" value="1"/>
</dbReference>
<evidence type="ECO:0000256" key="3">
    <source>
        <dbReference type="ARBA" id="ARBA00022448"/>
    </source>
</evidence>
<keyword evidence="8" id="KW-0106">Calcium</keyword>
<comment type="similarity">
    <text evidence="13">Belongs to the MICU1 family. MICU1 subfamily.</text>
</comment>
<evidence type="ECO:0000256" key="13">
    <source>
        <dbReference type="ARBA" id="ARBA00038333"/>
    </source>
</evidence>
<evidence type="ECO:0000259" key="16">
    <source>
        <dbReference type="PROSITE" id="PS50222"/>
    </source>
</evidence>
<evidence type="ECO:0000256" key="8">
    <source>
        <dbReference type="ARBA" id="ARBA00022837"/>
    </source>
</evidence>
<dbReference type="GO" id="GO:0051560">
    <property type="term" value="P:mitochondrial calcium ion homeostasis"/>
    <property type="evidence" value="ECO:0007669"/>
    <property type="project" value="TreeGrafter"/>
</dbReference>
<feature type="domain" description="EF-hand" evidence="16">
    <location>
        <begin position="282"/>
        <end position="317"/>
    </location>
</feature>
<evidence type="ECO:0000256" key="11">
    <source>
        <dbReference type="ARBA" id="ARBA00023128"/>
    </source>
</evidence>
<name>A0AAN8PHX1_PATCE</name>
<gene>
    <name evidence="17" type="ORF">SNE40_019134</name>
</gene>
<feature type="transmembrane region" description="Helical" evidence="15">
    <location>
        <begin position="99"/>
        <end position="120"/>
    </location>
</feature>
<evidence type="ECO:0000256" key="1">
    <source>
        <dbReference type="ARBA" id="ARBA00004273"/>
    </source>
</evidence>
<evidence type="ECO:0000256" key="14">
    <source>
        <dbReference type="SAM" id="MobiDB-lite"/>
    </source>
</evidence>
<evidence type="ECO:0000313" key="18">
    <source>
        <dbReference type="Proteomes" id="UP001347796"/>
    </source>
</evidence>
<keyword evidence="12 15" id="KW-0472">Membrane</keyword>
<organism evidence="17 18">
    <name type="scientific">Patella caerulea</name>
    <name type="common">Rayed Mediterranean limpet</name>
    <dbReference type="NCBI Taxonomy" id="87958"/>
    <lineage>
        <taxon>Eukaryota</taxon>
        <taxon>Metazoa</taxon>
        <taxon>Spiralia</taxon>
        <taxon>Lophotrochozoa</taxon>
        <taxon>Mollusca</taxon>
        <taxon>Gastropoda</taxon>
        <taxon>Patellogastropoda</taxon>
        <taxon>Patelloidea</taxon>
        <taxon>Patellidae</taxon>
        <taxon>Patella</taxon>
    </lineage>
</organism>
<keyword evidence="6" id="KW-0677">Repeat</keyword>
<keyword evidence="11" id="KW-0496">Mitochondrion</keyword>
<evidence type="ECO:0000256" key="6">
    <source>
        <dbReference type="ARBA" id="ARBA00022737"/>
    </source>
</evidence>
<comment type="subcellular location">
    <subcellularLocation>
        <location evidence="1">Mitochondrion inner membrane</location>
    </subcellularLocation>
    <subcellularLocation>
        <location evidence="2">Mitochondrion intermembrane space</location>
    </subcellularLocation>
</comment>
<evidence type="ECO:0000313" key="17">
    <source>
        <dbReference type="EMBL" id="KAK6170835.1"/>
    </source>
</evidence>
<dbReference type="Pfam" id="PF13833">
    <property type="entry name" value="EF-hand_8"/>
    <property type="match status" value="1"/>
</dbReference>
<evidence type="ECO:0000256" key="5">
    <source>
        <dbReference type="ARBA" id="ARBA00022723"/>
    </source>
</evidence>
<dbReference type="InterPro" id="IPR011992">
    <property type="entry name" value="EF-hand-dom_pair"/>
</dbReference>
<evidence type="ECO:0000256" key="7">
    <source>
        <dbReference type="ARBA" id="ARBA00022792"/>
    </source>
</evidence>
<dbReference type="InterPro" id="IPR002048">
    <property type="entry name" value="EF_hand_dom"/>
</dbReference>
<feature type="domain" description="EF-hand" evidence="16">
    <location>
        <begin position="472"/>
        <end position="507"/>
    </location>
</feature>
<dbReference type="CDD" id="cd15900">
    <property type="entry name" value="EFh_MICU"/>
    <property type="match status" value="1"/>
</dbReference>
<dbReference type="PANTHER" id="PTHR12294">
    <property type="entry name" value="EF HAND DOMAIN FAMILY A1,A2-RELATED"/>
    <property type="match status" value="1"/>
</dbReference>
<keyword evidence="10" id="KW-0406">Ion transport</keyword>
<accession>A0AAN8PHX1</accession>
<evidence type="ECO:0000256" key="9">
    <source>
        <dbReference type="ARBA" id="ARBA00022946"/>
    </source>
</evidence>
<keyword evidence="15" id="KW-0812">Transmembrane</keyword>
<feature type="region of interest" description="Disordered" evidence="14">
    <location>
        <begin position="141"/>
        <end position="161"/>
    </location>
</feature>
<keyword evidence="9" id="KW-0809">Transit peptide</keyword>
<dbReference type="GO" id="GO:0036444">
    <property type="term" value="P:calcium import into the mitochondrion"/>
    <property type="evidence" value="ECO:0007669"/>
    <property type="project" value="TreeGrafter"/>
</dbReference>
<evidence type="ECO:0000256" key="10">
    <source>
        <dbReference type="ARBA" id="ARBA00023065"/>
    </source>
</evidence>
<dbReference type="Gene3D" id="1.10.238.10">
    <property type="entry name" value="EF-hand"/>
    <property type="match status" value="2"/>
</dbReference>
<evidence type="ECO:0000256" key="4">
    <source>
        <dbReference type="ARBA" id="ARBA00022568"/>
    </source>
</evidence>
<keyword evidence="3" id="KW-0813">Transport</keyword>
<comment type="caution">
    <text evidence="17">The sequence shown here is derived from an EMBL/GenBank/DDBJ whole genome shotgun (WGS) entry which is preliminary data.</text>
</comment>
<sequence>MLAASRYRTIVRNGLRKYSEAVIRPHGTLSSKISRTSGVHLLNGNIHKFPRISTSGFDRIILDSENSQTLVLSTNFTTSSKNLARRPHYVRFGHRKEKFAIGTHIYMYYLSFMLVFLLFFDGFGRIQKWLGVDAATKTQEVEGKDSSAVSESDEETGKKKKRKIGFRDRKIIEYENRIRQYSTPDKIFRYFATLKVKCEGDWEVFMTPQDFVRSLTPGIKQPEGLGLDQFRKFDPQKDSIPIWKDSMEMKVAVGGDSIFYRLGEGGLISFSDYIFLLTVLSTPPRNFQIAFQMFDLNGDGEVDSEEFDKVQQILRSQTSIGMRHRDRIVTGNVNKGMSSALTSYFFGKEAKKKLTVEEFLDFQRQLQREILKIEFNRFVIENDKISEKDFCKALLTYAGLPDSKKNRMLKRVRRKFKEEPEGISFEDYISFWLFLKSIHDVDTALSFYHLAGVSIDMETFKHVAKTVAHVELSDHVIDVVFTLFDENNDGELSNKEFVNVMKRRLLRGLEKPKDTGFVKLLDAMWKCAKNQTSTFLE</sequence>
<keyword evidence="18" id="KW-1185">Reference proteome</keyword>
<keyword evidence="5" id="KW-0479">Metal-binding</keyword>
<protein>
    <recommendedName>
        <fullName evidence="16">EF-hand domain-containing protein</fullName>
    </recommendedName>
</protein>
<dbReference type="GO" id="GO:1990246">
    <property type="term" value="C:uniplex complex"/>
    <property type="evidence" value="ECO:0007669"/>
    <property type="project" value="TreeGrafter"/>
</dbReference>
<reference evidence="17 18" key="1">
    <citation type="submission" date="2024-01" db="EMBL/GenBank/DDBJ databases">
        <title>The genome of the rayed Mediterranean limpet Patella caerulea (Linnaeus, 1758).</title>
        <authorList>
            <person name="Anh-Thu Weber A."/>
            <person name="Halstead-Nussloch G."/>
        </authorList>
    </citation>
    <scope>NUCLEOTIDE SEQUENCE [LARGE SCALE GENOMIC DNA]</scope>
    <source>
        <strain evidence="17">AATW-2023a</strain>
        <tissue evidence="17">Whole specimen</tissue>
    </source>
</reference>
<dbReference type="PROSITE" id="PS00018">
    <property type="entry name" value="EF_HAND_1"/>
    <property type="match status" value="2"/>
</dbReference>
<dbReference type="InterPro" id="IPR039800">
    <property type="entry name" value="MICU1/2/3"/>
</dbReference>
<dbReference type="GO" id="GO:0005509">
    <property type="term" value="F:calcium ion binding"/>
    <property type="evidence" value="ECO:0007669"/>
    <property type="project" value="InterPro"/>
</dbReference>
<keyword evidence="7" id="KW-0999">Mitochondrion inner membrane</keyword>
<evidence type="ECO:0000256" key="2">
    <source>
        <dbReference type="ARBA" id="ARBA00004569"/>
    </source>
</evidence>
<dbReference type="SUPFAM" id="SSF47473">
    <property type="entry name" value="EF-hand"/>
    <property type="match status" value="2"/>
</dbReference>
<dbReference type="PROSITE" id="PS50222">
    <property type="entry name" value="EF_HAND_2"/>
    <property type="match status" value="2"/>
</dbReference>
<dbReference type="EMBL" id="JAZGQO010000014">
    <property type="protein sequence ID" value="KAK6170835.1"/>
    <property type="molecule type" value="Genomic_DNA"/>
</dbReference>
<keyword evidence="15" id="KW-1133">Transmembrane helix</keyword>
<proteinExistence type="inferred from homology"/>
<dbReference type="SMART" id="SM00054">
    <property type="entry name" value="EFh"/>
    <property type="match status" value="2"/>
</dbReference>
<evidence type="ECO:0000256" key="15">
    <source>
        <dbReference type="SAM" id="Phobius"/>
    </source>
</evidence>
<keyword evidence="4" id="KW-0109">Calcium transport</keyword>
<dbReference type="InterPro" id="IPR018247">
    <property type="entry name" value="EF_Hand_1_Ca_BS"/>
</dbReference>